<feature type="region of interest" description="Disordered" evidence="1">
    <location>
        <begin position="1"/>
        <end position="37"/>
    </location>
</feature>
<feature type="region of interest" description="Disordered" evidence="1">
    <location>
        <begin position="111"/>
        <end position="164"/>
    </location>
</feature>
<evidence type="ECO:0000313" key="2">
    <source>
        <dbReference type="EMBL" id="GLS87696.1"/>
    </source>
</evidence>
<name>A0AA37X575_9RHOB</name>
<dbReference type="RefSeq" id="WP_284325871.1">
    <property type="nucleotide sequence ID" value="NZ_BSPP01000010.1"/>
</dbReference>
<dbReference type="EMBL" id="BSPP01000010">
    <property type="protein sequence ID" value="GLS87696.1"/>
    <property type="molecule type" value="Genomic_DNA"/>
</dbReference>
<dbReference type="AlphaFoldDB" id="A0AA37X575"/>
<evidence type="ECO:0000313" key="3">
    <source>
        <dbReference type="Proteomes" id="UP001157355"/>
    </source>
</evidence>
<sequence>MEASKSGDGGDFDLFGEAVKPLRERRGRPSYAKSEENQRFVEVRAAAGWSHEAIAADMGIDPDTLRKHFSGELKNGALKLEGMLLDVLQQRAREGHIPSVRELQSRIVARAPKAPRAKEPGAGEAKAVEPKAAPVGKKQAALDAAQKVPDDWGDLMNRRQVRDN</sequence>
<organism evidence="2 3">
    <name type="scientific">Cypionkella aquatica</name>
    <dbReference type="NCBI Taxonomy" id="1756042"/>
    <lineage>
        <taxon>Bacteria</taxon>
        <taxon>Pseudomonadati</taxon>
        <taxon>Pseudomonadota</taxon>
        <taxon>Alphaproteobacteria</taxon>
        <taxon>Rhodobacterales</taxon>
        <taxon>Paracoccaceae</taxon>
        <taxon>Cypionkella</taxon>
    </lineage>
</organism>
<accession>A0AA37X575</accession>
<gene>
    <name evidence="2" type="ORF">GCM10010873_26700</name>
</gene>
<protein>
    <submittedName>
        <fullName evidence="2">Uncharacterized protein</fullName>
    </submittedName>
</protein>
<dbReference type="Proteomes" id="UP001157355">
    <property type="component" value="Unassembled WGS sequence"/>
</dbReference>
<reference evidence="2 3" key="1">
    <citation type="journal article" date="2014" name="Int. J. Syst. Evol. Microbiol.">
        <title>Complete genome sequence of Corynebacterium casei LMG S-19264T (=DSM 44701T), isolated from a smear-ripened cheese.</title>
        <authorList>
            <consortium name="US DOE Joint Genome Institute (JGI-PGF)"/>
            <person name="Walter F."/>
            <person name="Albersmeier A."/>
            <person name="Kalinowski J."/>
            <person name="Ruckert C."/>
        </authorList>
    </citation>
    <scope>NUCLEOTIDE SEQUENCE [LARGE SCALE GENOMIC DNA]</scope>
    <source>
        <strain evidence="2 3">NBRC 111766</strain>
    </source>
</reference>
<proteinExistence type="predicted"/>
<feature type="compositionally biased region" description="Basic and acidic residues" evidence="1">
    <location>
        <begin position="116"/>
        <end position="129"/>
    </location>
</feature>
<comment type="caution">
    <text evidence="2">The sequence shown here is derived from an EMBL/GenBank/DDBJ whole genome shotgun (WGS) entry which is preliminary data.</text>
</comment>
<keyword evidence="3" id="KW-1185">Reference proteome</keyword>
<evidence type="ECO:0000256" key="1">
    <source>
        <dbReference type="SAM" id="MobiDB-lite"/>
    </source>
</evidence>